<dbReference type="Pfam" id="PF03184">
    <property type="entry name" value="DDE_1"/>
    <property type="match status" value="1"/>
</dbReference>
<dbReference type="InterPro" id="IPR050863">
    <property type="entry name" value="CenT-Element_Derived"/>
</dbReference>
<sequence>MRTYKRVSNRCAYSEQSLKEALKLIGEGVPLKAAARRFGVPPKTLRRHKNNQVLEPGTTALGRKAVFSPSFEQQLTDHIQEMERALFGLSTRDVRRLAFDLAERLKIKHSFNTELKMAGKDWLYGFMRRQGTLSVHTPQPTSISRMVGFNRPKVNMFFDVYEGELKKFTQMDPTRIWNVDETGVQNVQKPHQIVATKGKRQVARVTSAERGFTITSVCAMSAAGQFVPPMFIFPRKRMNERLLYGAPTGSVGAVSDSGWIDSCLFVQWLGHFCNVVGSSTERPHILILDGHHSHKTLEAVLLARERGVIMITIPPHCSHKMQPLDRTFFRTLKSGYNTAADSWLTCHPGERIDSYAVCGLFNQAYGDAATVAKAEKGFLVSGLWPVNRLVFKDEDFEAAQVTEEPAPVMEEEEIEEEIIAGKRRKKWNKTNVQYTILLEID</sequence>
<proteinExistence type="predicted"/>
<dbReference type="InterPro" id="IPR009057">
    <property type="entry name" value="Homeodomain-like_sf"/>
</dbReference>
<reference evidence="2 3" key="1">
    <citation type="submission" date="2024-09" db="EMBL/GenBank/DDBJ databases">
        <title>A chromosome-level genome assembly of Gray's grenadier anchovy, Coilia grayii.</title>
        <authorList>
            <person name="Fu Z."/>
        </authorList>
    </citation>
    <scope>NUCLEOTIDE SEQUENCE [LARGE SCALE GENOMIC DNA]</scope>
    <source>
        <strain evidence="2">G4</strain>
        <tissue evidence="2">Muscle</tissue>
    </source>
</reference>
<gene>
    <name evidence="2" type="ORF">ACEWY4_007605</name>
</gene>
<evidence type="ECO:0000313" key="3">
    <source>
        <dbReference type="Proteomes" id="UP001591681"/>
    </source>
</evidence>
<feature type="domain" description="DDE-1" evidence="1">
    <location>
        <begin position="216"/>
        <end position="340"/>
    </location>
</feature>
<keyword evidence="3" id="KW-1185">Reference proteome</keyword>
<dbReference type="EMBL" id="JBHFQA010000006">
    <property type="protein sequence ID" value="KAL2098398.1"/>
    <property type="molecule type" value="Genomic_DNA"/>
</dbReference>
<dbReference type="PANTHER" id="PTHR19303:SF71">
    <property type="entry name" value="ZINC FINGER PHD-TYPE DOMAIN-CONTAINING PROTEIN"/>
    <property type="match status" value="1"/>
</dbReference>
<evidence type="ECO:0000313" key="2">
    <source>
        <dbReference type="EMBL" id="KAL2098398.1"/>
    </source>
</evidence>
<dbReference type="AlphaFoldDB" id="A0ABD1KGX1"/>
<evidence type="ECO:0000259" key="1">
    <source>
        <dbReference type="Pfam" id="PF03184"/>
    </source>
</evidence>
<name>A0ABD1KGX1_9TELE</name>
<dbReference type="SUPFAM" id="SSF46689">
    <property type="entry name" value="Homeodomain-like"/>
    <property type="match status" value="1"/>
</dbReference>
<accession>A0ABD1KGX1</accession>
<organism evidence="2 3">
    <name type="scientific">Coilia grayii</name>
    <name type="common">Gray's grenadier anchovy</name>
    <dbReference type="NCBI Taxonomy" id="363190"/>
    <lineage>
        <taxon>Eukaryota</taxon>
        <taxon>Metazoa</taxon>
        <taxon>Chordata</taxon>
        <taxon>Craniata</taxon>
        <taxon>Vertebrata</taxon>
        <taxon>Euteleostomi</taxon>
        <taxon>Actinopterygii</taxon>
        <taxon>Neopterygii</taxon>
        <taxon>Teleostei</taxon>
        <taxon>Clupei</taxon>
        <taxon>Clupeiformes</taxon>
        <taxon>Clupeoidei</taxon>
        <taxon>Engraulidae</taxon>
        <taxon>Coilinae</taxon>
        <taxon>Coilia</taxon>
    </lineage>
</organism>
<comment type="caution">
    <text evidence="2">The sequence shown here is derived from an EMBL/GenBank/DDBJ whole genome shotgun (WGS) entry which is preliminary data.</text>
</comment>
<dbReference type="InterPro" id="IPR004875">
    <property type="entry name" value="DDE_SF_endonuclease_dom"/>
</dbReference>
<dbReference type="PANTHER" id="PTHR19303">
    <property type="entry name" value="TRANSPOSON"/>
    <property type="match status" value="1"/>
</dbReference>
<protein>
    <recommendedName>
        <fullName evidence="1">DDE-1 domain-containing protein</fullName>
    </recommendedName>
</protein>
<dbReference type="Proteomes" id="UP001591681">
    <property type="component" value="Unassembled WGS sequence"/>
</dbReference>